<dbReference type="Proteomes" id="UP000054485">
    <property type="component" value="Unassembled WGS sequence"/>
</dbReference>
<dbReference type="HOGENOM" id="CLU_000288_57_30_1"/>
<dbReference type="PROSITE" id="PS50082">
    <property type="entry name" value="WD_REPEATS_2"/>
    <property type="match status" value="1"/>
</dbReference>
<protein>
    <recommendedName>
        <fullName evidence="4">WD40 repeat-like protein</fullName>
    </recommendedName>
</protein>
<keyword evidence="3" id="KW-1185">Reference proteome</keyword>
<evidence type="ECO:0000256" key="1">
    <source>
        <dbReference type="PROSITE-ProRule" id="PRU00221"/>
    </source>
</evidence>
<evidence type="ECO:0000313" key="2">
    <source>
        <dbReference type="EMBL" id="KIK45506.1"/>
    </source>
</evidence>
<dbReference type="InParanoid" id="A0A0D0AV56"/>
<accession>A0A0D0AV56</accession>
<evidence type="ECO:0008006" key="4">
    <source>
        <dbReference type="Google" id="ProtNLM"/>
    </source>
</evidence>
<keyword evidence="1" id="KW-0853">WD repeat</keyword>
<organism evidence="2 3">
    <name type="scientific">Suillus luteus UH-Slu-Lm8-n1</name>
    <dbReference type="NCBI Taxonomy" id="930992"/>
    <lineage>
        <taxon>Eukaryota</taxon>
        <taxon>Fungi</taxon>
        <taxon>Dikarya</taxon>
        <taxon>Basidiomycota</taxon>
        <taxon>Agaricomycotina</taxon>
        <taxon>Agaricomycetes</taxon>
        <taxon>Agaricomycetidae</taxon>
        <taxon>Boletales</taxon>
        <taxon>Suillineae</taxon>
        <taxon>Suillaceae</taxon>
        <taxon>Suillus</taxon>
    </lineage>
</organism>
<dbReference type="OrthoDB" id="538223at2759"/>
<dbReference type="Gene3D" id="2.130.10.10">
    <property type="entry name" value="YVTN repeat-like/Quinoprotein amine dehydrogenase"/>
    <property type="match status" value="1"/>
</dbReference>
<dbReference type="SUPFAM" id="SSF50998">
    <property type="entry name" value="Quinoprotein alcohol dehydrogenase-like"/>
    <property type="match status" value="1"/>
</dbReference>
<dbReference type="PROSITE" id="PS50294">
    <property type="entry name" value="WD_REPEATS_REGION"/>
    <property type="match status" value="1"/>
</dbReference>
<dbReference type="InterPro" id="IPR001680">
    <property type="entry name" value="WD40_rpt"/>
</dbReference>
<evidence type="ECO:0000313" key="3">
    <source>
        <dbReference type="Proteomes" id="UP000054485"/>
    </source>
</evidence>
<dbReference type="EMBL" id="KN835172">
    <property type="protein sequence ID" value="KIK45506.1"/>
    <property type="molecule type" value="Genomic_DNA"/>
</dbReference>
<reference evidence="2 3" key="1">
    <citation type="submission" date="2014-04" db="EMBL/GenBank/DDBJ databases">
        <authorList>
            <consortium name="DOE Joint Genome Institute"/>
            <person name="Kuo A."/>
            <person name="Ruytinx J."/>
            <person name="Rineau F."/>
            <person name="Colpaert J."/>
            <person name="Kohler A."/>
            <person name="Nagy L.G."/>
            <person name="Floudas D."/>
            <person name="Copeland A."/>
            <person name="Barry K.W."/>
            <person name="Cichocki N."/>
            <person name="Veneault-Fourrey C."/>
            <person name="LaButti K."/>
            <person name="Lindquist E.A."/>
            <person name="Lipzen A."/>
            <person name="Lundell T."/>
            <person name="Morin E."/>
            <person name="Murat C."/>
            <person name="Sun H."/>
            <person name="Tunlid A."/>
            <person name="Henrissat B."/>
            <person name="Grigoriev I.V."/>
            <person name="Hibbett D.S."/>
            <person name="Martin F."/>
            <person name="Nordberg H.P."/>
            <person name="Cantor M.N."/>
            <person name="Hua S.X."/>
        </authorList>
    </citation>
    <scope>NUCLEOTIDE SEQUENCE [LARGE SCALE GENOMIC DNA]</scope>
    <source>
        <strain evidence="2 3">UH-Slu-Lm8-n1</strain>
    </source>
</reference>
<proteinExistence type="predicted"/>
<feature type="non-terminal residue" evidence="2">
    <location>
        <position position="120"/>
    </location>
</feature>
<reference evidence="3" key="2">
    <citation type="submission" date="2015-01" db="EMBL/GenBank/DDBJ databases">
        <title>Evolutionary Origins and Diversification of the Mycorrhizal Mutualists.</title>
        <authorList>
            <consortium name="DOE Joint Genome Institute"/>
            <consortium name="Mycorrhizal Genomics Consortium"/>
            <person name="Kohler A."/>
            <person name="Kuo A."/>
            <person name="Nagy L.G."/>
            <person name="Floudas D."/>
            <person name="Copeland A."/>
            <person name="Barry K.W."/>
            <person name="Cichocki N."/>
            <person name="Veneault-Fourrey C."/>
            <person name="LaButti K."/>
            <person name="Lindquist E.A."/>
            <person name="Lipzen A."/>
            <person name="Lundell T."/>
            <person name="Morin E."/>
            <person name="Murat C."/>
            <person name="Riley R."/>
            <person name="Ohm R."/>
            <person name="Sun H."/>
            <person name="Tunlid A."/>
            <person name="Henrissat B."/>
            <person name="Grigoriev I.V."/>
            <person name="Hibbett D.S."/>
            <person name="Martin F."/>
        </authorList>
    </citation>
    <scope>NUCLEOTIDE SEQUENCE [LARGE SCALE GENOMIC DNA]</scope>
    <source>
        <strain evidence="3">UH-Slu-Lm8-n1</strain>
    </source>
</reference>
<dbReference type="InterPro" id="IPR011047">
    <property type="entry name" value="Quinoprotein_ADH-like_sf"/>
</dbReference>
<dbReference type="STRING" id="930992.A0A0D0AV56"/>
<sequence length="120" mass="13532">MASTLTQPVATPDISILTPVMTLEGHEPWTLSSLDGEQYEYKSISCISYFPDGKQMISGSRDKTIRRWDLRKGKEIEKNREDYEEVRAVGVSRDGRWVVIAGKNGMKVSEVETGIVRTSH</sequence>
<dbReference type="Pfam" id="PF00400">
    <property type="entry name" value="WD40"/>
    <property type="match status" value="1"/>
</dbReference>
<name>A0A0D0AV56_9AGAM</name>
<dbReference type="SMART" id="SM00320">
    <property type="entry name" value="WD40"/>
    <property type="match status" value="2"/>
</dbReference>
<dbReference type="InterPro" id="IPR015943">
    <property type="entry name" value="WD40/YVTN_repeat-like_dom_sf"/>
</dbReference>
<dbReference type="AlphaFoldDB" id="A0A0D0AV56"/>
<feature type="repeat" description="WD" evidence="1">
    <location>
        <begin position="44"/>
        <end position="78"/>
    </location>
</feature>
<gene>
    <name evidence="2" type="ORF">CY34DRAFT_801585</name>
</gene>